<reference evidence="1" key="1">
    <citation type="journal article" date="2018" name="Genome Biol.">
        <title>SKESA: strategic k-mer extension for scrupulous assemblies.</title>
        <authorList>
            <person name="Souvorov A."/>
            <person name="Agarwala R."/>
            <person name="Lipman D.J."/>
        </authorList>
    </citation>
    <scope>NUCLEOTIDE SEQUENCE</scope>
    <source>
        <strain evidence="1">Monophasic variant of S.Typhimurium</strain>
    </source>
</reference>
<reference evidence="1" key="2">
    <citation type="submission" date="2019-01" db="EMBL/GenBank/DDBJ databases">
        <authorList>
            <consortium name="NCBI Pathogen Detection Project"/>
        </authorList>
    </citation>
    <scope>NUCLEOTIDE SEQUENCE</scope>
    <source>
        <strain evidence="1">Monophasic variant of S.Typhimurium</strain>
    </source>
</reference>
<name>A0A705SM58_SALER</name>
<dbReference type="SUPFAM" id="SSF52413">
    <property type="entry name" value="UDP-glucose/GDP-mannose dehydrogenase C-terminal domain"/>
    <property type="match status" value="1"/>
</dbReference>
<sequence length="40" mass="4393">DAALAAADVLVMLVDHDEFKAIPGDAVHQRYVVDTKGVWR</sequence>
<proteinExistence type="predicted"/>
<dbReference type="InterPro" id="IPR036220">
    <property type="entry name" value="UDP-Glc/GDP-Man_DH_C_sf"/>
</dbReference>
<comment type="caution">
    <text evidence="1">The sequence shown here is derived from an EMBL/GenBank/DDBJ whole genome shotgun (WGS) entry which is preliminary data.</text>
</comment>
<feature type="non-terminal residue" evidence="1">
    <location>
        <position position="1"/>
    </location>
</feature>
<dbReference type="AlphaFoldDB" id="A0A705SM58"/>
<dbReference type="Gene3D" id="3.40.50.720">
    <property type="entry name" value="NAD(P)-binding Rossmann-like Domain"/>
    <property type="match status" value="1"/>
</dbReference>
<accession>A0A705SM58</accession>
<protein>
    <submittedName>
        <fullName evidence="1">UDP-N-acetyl-D-mannosamine dehydrogenase</fullName>
    </submittedName>
</protein>
<dbReference type="EMBL" id="DAAMZU010000179">
    <property type="protein sequence ID" value="HAC8925231.1"/>
    <property type="molecule type" value="Genomic_DNA"/>
</dbReference>
<gene>
    <name evidence="1" type="primary">wecC</name>
    <name evidence="1" type="ORF">G0J09_19560</name>
</gene>
<organism evidence="1">
    <name type="scientific">Salmonella enterica</name>
    <name type="common">Salmonella choleraesuis</name>
    <dbReference type="NCBI Taxonomy" id="28901"/>
    <lineage>
        <taxon>Bacteria</taxon>
        <taxon>Pseudomonadati</taxon>
        <taxon>Pseudomonadota</taxon>
        <taxon>Gammaproteobacteria</taxon>
        <taxon>Enterobacterales</taxon>
        <taxon>Enterobacteriaceae</taxon>
        <taxon>Salmonella</taxon>
    </lineage>
</organism>
<evidence type="ECO:0000313" key="1">
    <source>
        <dbReference type="EMBL" id="HAC8925231.1"/>
    </source>
</evidence>